<dbReference type="RefSeq" id="WP_067431635.1">
    <property type="nucleotide sequence ID" value="NZ_JACSXG010000010.1"/>
</dbReference>
<dbReference type="KEGG" id="ege:EM595_2213"/>
<accession>A0A0U5L3E9</accession>
<dbReference type="OrthoDB" id="5956112at2"/>
<proteinExistence type="predicted"/>
<dbReference type="PATRIC" id="fig|1619313.3.peg.2297"/>
<dbReference type="Proteomes" id="UP000059419">
    <property type="component" value="Chromosome 1"/>
</dbReference>
<protein>
    <submittedName>
        <fullName evidence="1">Uncharacterized protein</fullName>
    </submittedName>
</protein>
<organism evidence="1 2">
    <name type="scientific">Duffyella gerundensis</name>
    <dbReference type="NCBI Taxonomy" id="1619313"/>
    <lineage>
        <taxon>Bacteria</taxon>
        <taxon>Pseudomonadati</taxon>
        <taxon>Pseudomonadota</taxon>
        <taxon>Gammaproteobacteria</taxon>
        <taxon>Enterobacterales</taxon>
        <taxon>Erwiniaceae</taxon>
        <taxon>Duffyella</taxon>
    </lineage>
</organism>
<name>A0A0U5L3E9_9GAMM</name>
<dbReference type="AlphaFoldDB" id="A0A0U5L3E9"/>
<evidence type="ECO:0000313" key="2">
    <source>
        <dbReference type="Proteomes" id="UP000059419"/>
    </source>
</evidence>
<gene>
    <name evidence="1" type="ORF">EM595_2213</name>
</gene>
<keyword evidence="2" id="KW-1185">Reference proteome</keyword>
<sequence length="90" mass="10354">MSDEIEVTPKTKTDYLRDVASQLKEMRHYAENNTKALSSQYLAFEAGEYKDDEFAGRINTLLNEQGKLMEDIHVLIEDLEISVNRSEQEG</sequence>
<dbReference type="EMBL" id="LN907827">
    <property type="protein sequence ID" value="CUU24447.1"/>
    <property type="molecule type" value="Genomic_DNA"/>
</dbReference>
<evidence type="ECO:0000313" key="1">
    <source>
        <dbReference type="EMBL" id="CUU24447.1"/>
    </source>
</evidence>
<reference evidence="2" key="1">
    <citation type="submission" date="2015-11" db="EMBL/GenBank/DDBJ databases">
        <authorList>
            <person name="Blom J."/>
        </authorList>
    </citation>
    <scope>NUCLEOTIDE SEQUENCE [LARGE SCALE GENOMIC DNA]</scope>
</reference>